<dbReference type="GO" id="GO:0003678">
    <property type="term" value="F:DNA helicase activity"/>
    <property type="evidence" value="ECO:0007669"/>
    <property type="project" value="UniProtKB-UniRule"/>
</dbReference>
<dbReference type="PROSITE" id="PS00847">
    <property type="entry name" value="MCM_1"/>
    <property type="match status" value="1"/>
</dbReference>
<keyword evidence="7 10" id="KW-0067">ATP-binding</keyword>
<evidence type="ECO:0000256" key="1">
    <source>
        <dbReference type="ARBA" id="ARBA00004123"/>
    </source>
</evidence>
<dbReference type="FunFam" id="2.20.28.10:FF:000003">
    <property type="entry name" value="DNA helicase"/>
    <property type="match status" value="1"/>
</dbReference>
<dbReference type="GO" id="GO:0016787">
    <property type="term" value="F:hydrolase activity"/>
    <property type="evidence" value="ECO:0007669"/>
    <property type="project" value="UniProtKB-KW"/>
</dbReference>
<accession>A0ABD2P9E8</accession>
<dbReference type="GO" id="GO:0003677">
    <property type="term" value="F:DNA binding"/>
    <property type="evidence" value="ECO:0007669"/>
    <property type="project" value="UniProtKB-KW"/>
</dbReference>
<sequence>MPSPTSTNGDEPGTPRRSRRAPGSETPRSVHGSASTRAQTPRAGTSRATPTRAPRTPRHGARTPRHGGQTPVREEIPETPLRDGNRTPRRTPAQNSDVVMTPMRWGGPSEYEINGEIPASPAHSMAPTSPGMGLMSEIDLSSPLNYGTPSSLGSIRTPRSGIRGTPVRMRPDVRTDKRIRQVNVGDLDPIPETNQETSSTTPHLVIWGTDVSVAECKEKFKQFILRFIDPNAEEDERTDDMNVNEPLYMQKLDEIHTLEEPFLNVNCSHIETFDANLYRQLVCYPQEVIPTFDMTVNEMFYERYPAAVLEHQIQVRPYNAEKTKNMRSLNPEDIDQLITINGMVIRGSNIMPEMREAFFKCIVCSFTTTVEIDRGRITEPTLCTNCNTNHCFTLVHNRSQFTDKQMIKLQESPDDMPAGQTPHTVVLFTHNDLVDAVQPGDRVTVTGIYRAQPLQVNPRMRNLRTVYKTHIDVVHFRKIDNKRLYEEETGKDHRFPPERVELLHLLSEKADVYDRLARGIAPSIYENIDIKKGILLQLFGGTKKTFVASGRNNFRAEINILLCGDPGTSKSQLLQYVYNLLPRSQYTSGKGSSAVGLTAFVTKDTETRQLVLQTGALVLADNGICCIDEFDKMDDSTRSVLHEVMEQQTLSIAKAGIICQLNARTSILAAANPSESQWNKNRTIIENVQLPHTLLSRFDLIFLILDPQNELFDKRLARHLISLYYKTPEEDEDEILDMSIMRDYIAYAKEHIHPKLSEEASQKLIQAYVDMRKVGGGRGQISAYPRQLESLIRLSEAHAKVRFSQVVEIQDVDEAWRLHREALKQSATDPLSGKIDISILTTGMSSAARKRRIELCEVVKKLIESKGNVSTINYMKLLQELKESSDVQITKEQYEDALKDLQDDGVIVVMGRSSIRVLTKKLDKV</sequence>
<comment type="catalytic activity">
    <reaction evidence="11">
        <text>ATP + H2O = ADP + phosphate + H(+)</text>
        <dbReference type="Rhea" id="RHEA:13065"/>
        <dbReference type="ChEBI" id="CHEBI:15377"/>
        <dbReference type="ChEBI" id="CHEBI:15378"/>
        <dbReference type="ChEBI" id="CHEBI:30616"/>
        <dbReference type="ChEBI" id="CHEBI:43474"/>
        <dbReference type="ChEBI" id="CHEBI:456216"/>
        <dbReference type="EC" id="3.6.4.12"/>
    </reaction>
</comment>
<dbReference type="Gene3D" id="3.30.1640.10">
    <property type="entry name" value="mini-chromosome maintenance (MCM) complex, chain A, domain 1"/>
    <property type="match status" value="1"/>
</dbReference>
<dbReference type="PANTHER" id="PTHR11630:SF66">
    <property type="entry name" value="DNA REPLICATION LICENSING FACTOR MCM4"/>
    <property type="match status" value="1"/>
</dbReference>
<dbReference type="GO" id="GO:0005524">
    <property type="term" value="F:ATP binding"/>
    <property type="evidence" value="ECO:0007669"/>
    <property type="project" value="UniProtKB-UniRule"/>
</dbReference>
<evidence type="ECO:0000256" key="3">
    <source>
        <dbReference type="ARBA" id="ARBA00022705"/>
    </source>
</evidence>
<dbReference type="Pfam" id="PF17207">
    <property type="entry name" value="MCM_OB"/>
    <property type="match status" value="1"/>
</dbReference>
<keyword evidence="8 10" id="KW-0238">DNA-binding</keyword>
<dbReference type="CDD" id="cd17755">
    <property type="entry name" value="MCM4"/>
    <property type="match status" value="1"/>
</dbReference>
<evidence type="ECO:0000256" key="5">
    <source>
        <dbReference type="ARBA" id="ARBA00022801"/>
    </source>
</evidence>
<dbReference type="InterPro" id="IPR033762">
    <property type="entry name" value="MCM_OB"/>
</dbReference>
<evidence type="ECO:0000256" key="12">
    <source>
        <dbReference type="SAM" id="MobiDB-lite"/>
    </source>
</evidence>
<comment type="caution">
    <text evidence="14">The sequence shown here is derived from an EMBL/GenBank/DDBJ whole genome shotgun (WGS) entry which is preliminary data.</text>
</comment>
<feature type="compositionally biased region" description="Low complexity" evidence="12">
    <location>
        <begin position="40"/>
        <end position="54"/>
    </location>
</feature>
<dbReference type="SUPFAM" id="SSF52540">
    <property type="entry name" value="P-loop containing nucleoside triphosphate hydrolases"/>
    <property type="match status" value="1"/>
</dbReference>
<dbReference type="SMART" id="SM00382">
    <property type="entry name" value="AAA"/>
    <property type="match status" value="1"/>
</dbReference>
<dbReference type="Pfam" id="PF00493">
    <property type="entry name" value="MCM"/>
    <property type="match status" value="1"/>
</dbReference>
<dbReference type="Proteomes" id="UP001516400">
    <property type="component" value="Unassembled WGS sequence"/>
</dbReference>
<organism evidence="14 15">
    <name type="scientific">Cryptolaemus montrouzieri</name>
    <dbReference type="NCBI Taxonomy" id="559131"/>
    <lineage>
        <taxon>Eukaryota</taxon>
        <taxon>Metazoa</taxon>
        <taxon>Ecdysozoa</taxon>
        <taxon>Arthropoda</taxon>
        <taxon>Hexapoda</taxon>
        <taxon>Insecta</taxon>
        <taxon>Pterygota</taxon>
        <taxon>Neoptera</taxon>
        <taxon>Endopterygota</taxon>
        <taxon>Coleoptera</taxon>
        <taxon>Polyphaga</taxon>
        <taxon>Cucujiformia</taxon>
        <taxon>Coccinelloidea</taxon>
        <taxon>Coccinellidae</taxon>
        <taxon>Scymninae</taxon>
        <taxon>Scymnini</taxon>
        <taxon>Cryptolaemus</taxon>
    </lineage>
</organism>
<feature type="region of interest" description="Disordered" evidence="12">
    <location>
        <begin position="1"/>
        <end position="103"/>
    </location>
</feature>
<dbReference type="Gene3D" id="3.40.50.300">
    <property type="entry name" value="P-loop containing nucleotide triphosphate hydrolases"/>
    <property type="match status" value="1"/>
</dbReference>
<dbReference type="Gene3D" id="2.40.50.140">
    <property type="entry name" value="Nucleic acid-binding proteins"/>
    <property type="match status" value="1"/>
</dbReference>
<keyword evidence="9 11" id="KW-0539">Nucleus</keyword>
<dbReference type="InterPro" id="IPR027925">
    <property type="entry name" value="MCM_N"/>
</dbReference>
<keyword evidence="3 11" id="KW-0235">DNA replication</keyword>
<dbReference type="InterPro" id="IPR018525">
    <property type="entry name" value="MCM_CS"/>
</dbReference>
<keyword evidence="4 10" id="KW-0547">Nucleotide-binding</keyword>
<dbReference type="Gene3D" id="2.20.28.10">
    <property type="match status" value="1"/>
</dbReference>
<dbReference type="InterPro" id="IPR001208">
    <property type="entry name" value="MCM_dom"/>
</dbReference>
<name>A0ABD2P9E8_9CUCU</name>
<dbReference type="EMBL" id="JABFTP020000185">
    <property type="protein sequence ID" value="KAL3287632.1"/>
    <property type="molecule type" value="Genomic_DNA"/>
</dbReference>
<evidence type="ECO:0000256" key="9">
    <source>
        <dbReference type="ARBA" id="ARBA00023242"/>
    </source>
</evidence>
<dbReference type="Gene3D" id="1.10.10.10">
    <property type="entry name" value="Winged helix-like DNA-binding domain superfamily/Winged helix DNA-binding domain"/>
    <property type="match status" value="1"/>
</dbReference>
<dbReference type="Pfam" id="PF17855">
    <property type="entry name" value="MCM_lid"/>
    <property type="match status" value="1"/>
</dbReference>
<feature type="region of interest" description="Disordered" evidence="12">
    <location>
        <begin position="149"/>
        <end position="168"/>
    </location>
</feature>
<dbReference type="FunFam" id="3.40.50.300:FF:000217">
    <property type="entry name" value="DNA helicase"/>
    <property type="match status" value="1"/>
</dbReference>
<dbReference type="PANTHER" id="PTHR11630">
    <property type="entry name" value="DNA REPLICATION LICENSING FACTOR MCM FAMILY MEMBER"/>
    <property type="match status" value="1"/>
</dbReference>
<feature type="domain" description="MCM C-terminal AAA(+) ATPase" evidence="13">
    <location>
        <begin position="512"/>
        <end position="720"/>
    </location>
</feature>
<keyword evidence="5 11" id="KW-0378">Hydrolase</keyword>
<dbReference type="SUPFAM" id="SSF50249">
    <property type="entry name" value="Nucleic acid-binding proteins"/>
    <property type="match status" value="1"/>
</dbReference>
<comment type="subcellular location">
    <subcellularLocation>
        <location evidence="1">Nucleus</location>
    </subcellularLocation>
</comment>
<dbReference type="GO" id="GO:0042555">
    <property type="term" value="C:MCM complex"/>
    <property type="evidence" value="ECO:0007669"/>
    <property type="project" value="UniProtKB-UniRule"/>
</dbReference>
<dbReference type="SMART" id="SM00350">
    <property type="entry name" value="MCM"/>
    <property type="match status" value="1"/>
</dbReference>
<dbReference type="InterPro" id="IPR036388">
    <property type="entry name" value="WH-like_DNA-bd_sf"/>
</dbReference>
<comment type="subunit">
    <text evidence="11">Component of the MCM2-7 complex.</text>
</comment>
<dbReference type="PRINTS" id="PR01657">
    <property type="entry name" value="MCMFAMILY"/>
</dbReference>
<protein>
    <recommendedName>
        <fullName evidence="11">DNA replication licensing factor MCM4</fullName>
        <ecNumber evidence="11">3.6.4.12</ecNumber>
    </recommendedName>
</protein>
<comment type="similarity">
    <text evidence="2 10">Belongs to the MCM family.</text>
</comment>
<evidence type="ECO:0000256" key="10">
    <source>
        <dbReference type="RuleBase" id="RU004070"/>
    </source>
</evidence>
<dbReference type="GO" id="GO:0006260">
    <property type="term" value="P:DNA replication"/>
    <property type="evidence" value="ECO:0007669"/>
    <property type="project" value="UniProtKB-KW"/>
</dbReference>
<dbReference type="FunFam" id="3.30.1640.10:FF:000001">
    <property type="entry name" value="DNA helicase"/>
    <property type="match status" value="1"/>
</dbReference>
<evidence type="ECO:0000313" key="14">
    <source>
        <dbReference type="EMBL" id="KAL3287632.1"/>
    </source>
</evidence>
<evidence type="ECO:0000256" key="6">
    <source>
        <dbReference type="ARBA" id="ARBA00022806"/>
    </source>
</evidence>
<proteinExistence type="inferred from homology"/>
<dbReference type="PROSITE" id="PS50051">
    <property type="entry name" value="MCM_2"/>
    <property type="match status" value="1"/>
</dbReference>
<evidence type="ECO:0000256" key="2">
    <source>
        <dbReference type="ARBA" id="ARBA00008010"/>
    </source>
</evidence>
<keyword evidence="6 11" id="KW-0347">Helicase</keyword>
<keyword evidence="15" id="KW-1185">Reference proteome</keyword>
<feature type="compositionally biased region" description="Basic and acidic residues" evidence="12">
    <location>
        <begin position="72"/>
        <end position="86"/>
    </location>
</feature>
<evidence type="ECO:0000259" key="13">
    <source>
        <dbReference type="PROSITE" id="PS50051"/>
    </source>
</evidence>
<dbReference type="InterPro" id="IPR041562">
    <property type="entry name" value="MCM_lid"/>
</dbReference>
<dbReference type="Pfam" id="PF21128">
    <property type="entry name" value="WHD_MCM4"/>
    <property type="match status" value="1"/>
</dbReference>
<gene>
    <name evidence="14" type="ORF">HHI36_002101</name>
</gene>
<dbReference type="Pfam" id="PF14551">
    <property type="entry name" value="MCM_N"/>
    <property type="match status" value="1"/>
</dbReference>
<dbReference type="PRINTS" id="PR01660">
    <property type="entry name" value="MCMPROTEIN4"/>
</dbReference>
<dbReference type="AlphaFoldDB" id="A0ABD2P9E8"/>
<evidence type="ECO:0000256" key="8">
    <source>
        <dbReference type="ARBA" id="ARBA00023125"/>
    </source>
</evidence>
<evidence type="ECO:0000313" key="15">
    <source>
        <dbReference type="Proteomes" id="UP001516400"/>
    </source>
</evidence>
<dbReference type="EC" id="3.6.4.12" evidence="11"/>
<dbReference type="InterPro" id="IPR012340">
    <property type="entry name" value="NA-bd_OB-fold"/>
</dbReference>
<reference evidence="14 15" key="1">
    <citation type="journal article" date="2021" name="BMC Biol.">
        <title>Horizontally acquired antibacterial genes associated with adaptive radiation of ladybird beetles.</title>
        <authorList>
            <person name="Li H.S."/>
            <person name="Tang X.F."/>
            <person name="Huang Y.H."/>
            <person name="Xu Z.Y."/>
            <person name="Chen M.L."/>
            <person name="Du X.Y."/>
            <person name="Qiu B.Y."/>
            <person name="Chen P.T."/>
            <person name="Zhang W."/>
            <person name="Slipinski A."/>
            <person name="Escalona H.E."/>
            <person name="Waterhouse R.M."/>
            <person name="Zwick A."/>
            <person name="Pang H."/>
        </authorList>
    </citation>
    <scope>NUCLEOTIDE SEQUENCE [LARGE SCALE GENOMIC DNA]</scope>
    <source>
        <strain evidence="14">SYSU2018</strain>
    </source>
</reference>
<dbReference type="GO" id="GO:0005634">
    <property type="term" value="C:nucleus"/>
    <property type="evidence" value="ECO:0007669"/>
    <property type="project" value="UniProtKB-SubCell"/>
</dbReference>
<evidence type="ECO:0000256" key="4">
    <source>
        <dbReference type="ARBA" id="ARBA00022741"/>
    </source>
</evidence>
<dbReference type="InterPro" id="IPR008047">
    <property type="entry name" value="MCM_4"/>
</dbReference>
<dbReference type="InterPro" id="IPR003593">
    <property type="entry name" value="AAA+_ATPase"/>
</dbReference>
<evidence type="ECO:0000256" key="7">
    <source>
        <dbReference type="ARBA" id="ARBA00022840"/>
    </source>
</evidence>
<dbReference type="InterPro" id="IPR027417">
    <property type="entry name" value="P-loop_NTPase"/>
</dbReference>
<evidence type="ECO:0000256" key="11">
    <source>
        <dbReference type="RuleBase" id="RU368062"/>
    </source>
</evidence>
<dbReference type="InterPro" id="IPR031327">
    <property type="entry name" value="MCM"/>
</dbReference>
<feature type="compositionally biased region" description="Basic residues" evidence="12">
    <location>
        <begin position="55"/>
        <end position="65"/>
    </location>
</feature>
<comment type="function">
    <text evidence="11">Acts as component of the MCM2-7 complex (MCM complex) which is the replicative helicase essential for 'once per cell cycle' DNA replication initiation and elongation in eukaryotic cells. The active ATPase sites in the MCM2-7 ring are formed through the interaction surfaces of two neighboring subunits such that a critical structure of a conserved arginine finger motif is provided in trans relative to the ATP-binding site of the Walker A box of the adjacent subunit. The six ATPase active sites, however, are likely to contribute differentially to the complex helicase activity.</text>
</comment>